<dbReference type="EMBL" id="JAQQXR010000001">
    <property type="protein sequence ID" value="MDC8756060.1"/>
    <property type="molecule type" value="Genomic_DNA"/>
</dbReference>
<accession>A0ABT5JUH1</accession>
<keyword evidence="1" id="KW-0732">Signal</keyword>
<comment type="caution">
    <text evidence="3">The sequence shown here is derived from an EMBL/GenBank/DDBJ whole genome shotgun (WGS) entry which is preliminary data.</text>
</comment>
<dbReference type="Gene3D" id="2.160.20.120">
    <property type="match status" value="1"/>
</dbReference>
<evidence type="ECO:0000313" key="4">
    <source>
        <dbReference type="Proteomes" id="UP001221208"/>
    </source>
</evidence>
<proteinExistence type="predicted"/>
<dbReference type="RefSeq" id="WP_273668688.1">
    <property type="nucleotide sequence ID" value="NZ_JAQQXR010000001.1"/>
</dbReference>
<dbReference type="Pfam" id="PF10988">
    <property type="entry name" value="DUF2807"/>
    <property type="match status" value="1"/>
</dbReference>
<organism evidence="3 4">
    <name type="scientific">Janthinobacterium fluminis</name>
    <dbReference type="NCBI Taxonomy" id="2987524"/>
    <lineage>
        <taxon>Bacteria</taxon>
        <taxon>Pseudomonadati</taxon>
        <taxon>Pseudomonadota</taxon>
        <taxon>Betaproteobacteria</taxon>
        <taxon>Burkholderiales</taxon>
        <taxon>Oxalobacteraceae</taxon>
        <taxon>Janthinobacterium</taxon>
    </lineage>
</organism>
<dbReference type="InterPro" id="IPR021255">
    <property type="entry name" value="DUF2807"/>
</dbReference>
<feature type="signal peptide" evidence="1">
    <location>
        <begin position="1"/>
        <end position="23"/>
    </location>
</feature>
<feature type="chain" id="PRO_5046350870" evidence="1">
    <location>
        <begin position="24"/>
        <end position="254"/>
    </location>
</feature>
<name>A0ABT5JUH1_9BURK</name>
<gene>
    <name evidence="3" type="ORF">OIK44_00490</name>
</gene>
<reference evidence="3 4" key="1">
    <citation type="submission" date="2022-10" db="EMBL/GenBank/DDBJ databases">
        <title>Janthinobacterium sp. hw3 Genome sequencing.</title>
        <authorList>
            <person name="Park S."/>
        </authorList>
    </citation>
    <scope>NUCLEOTIDE SEQUENCE [LARGE SCALE GENOMIC DNA]</scope>
    <source>
        <strain evidence="4">hw3</strain>
    </source>
</reference>
<evidence type="ECO:0000313" key="3">
    <source>
        <dbReference type="EMBL" id="MDC8756060.1"/>
    </source>
</evidence>
<evidence type="ECO:0000259" key="2">
    <source>
        <dbReference type="Pfam" id="PF10988"/>
    </source>
</evidence>
<protein>
    <submittedName>
        <fullName evidence="3">DUF2807 domain-containing protein</fullName>
    </submittedName>
</protein>
<keyword evidence="4" id="KW-1185">Reference proteome</keyword>
<dbReference type="Proteomes" id="UP001221208">
    <property type="component" value="Unassembled WGS sequence"/>
</dbReference>
<sequence>MKKVFQLGLVLMGIMAVVRTASADDIVTETRAVGAQVVRVKLDGTVNIKLRQGSAASLIVHGDKRMVSKITTAQSGDTLHISSEGHGFKFNSSSTVRAELILPALRELSAEGMGSSEVSGFTGDELELSLDGAGTMKVVCDYKKLTASLGGVGSMQIWVSDNDSTELDLRGAGYITLGGRSKILKANLGGLGGLNAQQFQAENVNLELSGLGNATVNAKQNATLSLSGLGSVTVYGRPQGRNVSVDGLGKVSWK</sequence>
<evidence type="ECO:0000256" key="1">
    <source>
        <dbReference type="SAM" id="SignalP"/>
    </source>
</evidence>
<feature type="domain" description="Putative auto-transporter adhesin head GIN" evidence="2">
    <location>
        <begin position="40"/>
        <end position="238"/>
    </location>
</feature>